<evidence type="ECO:0008006" key="4">
    <source>
        <dbReference type="Google" id="ProtNLM"/>
    </source>
</evidence>
<feature type="compositionally biased region" description="Polar residues" evidence="1">
    <location>
        <begin position="75"/>
        <end position="86"/>
    </location>
</feature>
<name>A0AAU9KEU1_9CILI</name>
<dbReference type="AlphaFoldDB" id="A0AAU9KEU1"/>
<evidence type="ECO:0000313" key="2">
    <source>
        <dbReference type="EMBL" id="CAG9336047.1"/>
    </source>
</evidence>
<dbReference type="Proteomes" id="UP001162131">
    <property type="component" value="Unassembled WGS sequence"/>
</dbReference>
<accession>A0AAU9KEU1</accession>
<dbReference type="EMBL" id="CAJZBQ010000063">
    <property type="protein sequence ID" value="CAG9336047.1"/>
    <property type="molecule type" value="Genomic_DNA"/>
</dbReference>
<sequence>MQDISDQSFAPKISEMNIKLPSLSEIKTFTLFEKTEESPPKFELPKIDMKFFEKSFEEKISAKSKKKIKLPSPTAPTTNSTDATSPDNEETKQTGLRRSSRIRPDKKLNYSDYINSSEEDASEEENEPEEIIEASDGTKFRVLSVDNSDFLECLHCFKVVQQKSMYAHLKSRVHKSKNN</sequence>
<evidence type="ECO:0000313" key="3">
    <source>
        <dbReference type="Proteomes" id="UP001162131"/>
    </source>
</evidence>
<protein>
    <recommendedName>
        <fullName evidence="4">C2H2-type domain-containing protein</fullName>
    </recommendedName>
</protein>
<organism evidence="2 3">
    <name type="scientific">Blepharisma stoltei</name>
    <dbReference type="NCBI Taxonomy" id="1481888"/>
    <lineage>
        <taxon>Eukaryota</taxon>
        <taxon>Sar</taxon>
        <taxon>Alveolata</taxon>
        <taxon>Ciliophora</taxon>
        <taxon>Postciliodesmatophora</taxon>
        <taxon>Heterotrichea</taxon>
        <taxon>Heterotrichida</taxon>
        <taxon>Blepharismidae</taxon>
        <taxon>Blepharisma</taxon>
    </lineage>
</organism>
<feature type="region of interest" description="Disordered" evidence="1">
    <location>
        <begin position="61"/>
        <end position="133"/>
    </location>
</feature>
<keyword evidence="3" id="KW-1185">Reference proteome</keyword>
<evidence type="ECO:0000256" key="1">
    <source>
        <dbReference type="SAM" id="MobiDB-lite"/>
    </source>
</evidence>
<reference evidence="2" key="1">
    <citation type="submission" date="2021-09" db="EMBL/GenBank/DDBJ databases">
        <authorList>
            <consortium name="AG Swart"/>
            <person name="Singh M."/>
            <person name="Singh A."/>
            <person name="Seah K."/>
            <person name="Emmerich C."/>
        </authorList>
    </citation>
    <scope>NUCLEOTIDE SEQUENCE</scope>
    <source>
        <strain evidence="2">ATCC30299</strain>
    </source>
</reference>
<comment type="caution">
    <text evidence="2">The sequence shown here is derived from an EMBL/GenBank/DDBJ whole genome shotgun (WGS) entry which is preliminary data.</text>
</comment>
<gene>
    <name evidence="2" type="ORF">BSTOLATCC_MIC65354</name>
</gene>
<feature type="compositionally biased region" description="Acidic residues" evidence="1">
    <location>
        <begin position="117"/>
        <end position="133"/>
    </location>
</feature>
<proteinExistence type="predicted"/>